<sequence>MDHAWNAYARQLLPLGFGHPLFFPEPSRKQGQIELGDVGWIVRGSFRRLLNVTKPATDPVNRFRHLGHPIQTLPIESQRVAYNPAFIQNDMLCNQSVTHPIRWRSLSRATKLNDATLVLPEHAAAMEIAEHGAMVDHIRRNYDYWHHLASSAGLALAKGELIFVSGWAKACAYDAETRDWASCPPARSVRAQLHSQGRRSQNFMRKMHPDEVHSDETVGPEREIDVVGTSKIGHGEDREPSTVGDSAQDKCIFVHYYKAKKREHNVVRHFWARLSDALRLGGGRAKAYSWIAREGTAGLEHMPLRVRREQHVFRHLWARLSDALRLGGGRTKAYSWIAREGTAGLEHMPLRVEYDPVSLVLDYILNRALSVNVAVASTHDVAWLCKTSHNTDVIYLLRKMRPGITVLDGGIGMLRRPDETRLSLVRAIMPRTNKSLDEGSRMETSEPSAPLLPGPRKSEAKRFEVRELIAQGPLDSPCQDGGAEITVAEFGCEPGVKLSDILAASAYLDRAHHPALPALSTRRPCITITWPGYEPYRDNLWLAGDITVESVVASVADAALRFYTNASQLPCAEPQFALGSGALELGALFLIKVRIDPGGAIQPVFEVVRRR</sequence>
<dbReference type="Proteomes" id="UP000006352">
    <property type="component" value="Unassembled WGS sequence"/>
</dbReference>
<name>J4HVT5_9APHY</name>
<organism evidence="2 3">
    <name type="scientific">Fibroporia radiculosa</name>
    <dbReference type="NCBI Taxonomy" id="599839"/>
    <lineage>
        <taxon>Eukaryota</taxon>
        <taxon>Fungi</taxon>
        <taxon>Dikarya</taxon>
        <taxon>Basidiomycota</taxon>
        <taxon>Agaricomycotina</taxon>
        <taxon>Agaricomycetes</taxon>
        <taxon>Polyporales</taxon>
        <taxon>Fibroporiaceae</taxon>
        <taxon>Fibroporia</taxon>
    </lineage>
</organism>
<feature type="compositionally biased region" description="Basic and acidic residues" evidence="1">
    <location>
        <begin position="435"/>
        <end position="444"/>
    </location>
</feature>
<protein>
    <submittedName>
        <fullName evidence="2">Uncharacterized protein</fullName>
    </submittedName>
</protein>
<evidence type="ECO:0000256" key="1">
    <source>
        <dbReference type="SAM" id="MobiDB-lite"/>
    </source>
</evidence>
<dbReference type="InParanoid" id="J4HVT5"/>
<gene>
    <name evidence="2" type="ORF">FIBRA_03120</name>
</gene>
<keyword evidence="3" id="KW-1185">Reference proteome</keyword>
<accession>J4HVT5</accession>
<dbReference type="HOGENOM" id="CLU_446902_0_0_1"/>
<dbReference type="RefSeq" id="XP_012180355.1">
    <property type="nucleotide sequence ID" value="XM_012324965.1"/>
</dbReference>
<evidence type="ECO:0000313" key="2">
    <source>
        <dbReference type="EMBL" id="CCM01072.1"/>
    </source>
</evidence>
<proteinExistence type="predicted"/>
<feature type="region of interest" description="Disordered" evidence="1">
    <location>
        <begin position="435"/>
        <end position="456"/>
    </location>
</feature>
<dbReference type="EMBL" id="HE797016">
    <property type="protein sequence ID" value="CCM01072.1"/>
    <property type="molecule type" value="Genomic_DNA"/>
</dbReference>
<reference evidence="2 3" key="1">
    <citation type="journal article" date="2012" name="Appl. Environ. Microbiol.">
        <title>Short-read sequencing for genomic analysis of the brown rot fungus Fibroporia radiculosa.</title>
        <authorList>
            <person name="Tang J.D."/>
            <person name="Perkins A.D."/>
            <person name="Sonstegard T.S."/>
            <person name="Schroeder S.G."/>
            <person name="Burgess S.C."/>
            <person name="Diehl S.V."/>
        </authorList>
    </citation>
    <scope>NUCLEOTIDE SEQUENCE [LARGE SCALE GENOMIC DNA]</scope>
    <source>
        <strain evidence="2 3">TFFH 294</strain>
    </source>
</reference>
<dbReference type="AlphaFoldDB" id="J4HVT5"/>
<evidence type="ECO:0000313" key="3">
    <source>
        <dbReference type="Proteomes" id="UP000006352"/>
    </source>
</evidence>
<dbReference type="GeneID" id="24095983"/>